<reference evidence="2 3" key="1">
    <citation type="journal article" date="2019" name="Sci. Rep.">
        <title>A high-quality genome of Eragrostis curvula grass provides insights into Poaceae evolution and supports new strategies to enhance forage quality.</title>
        <authorList>
            <person name="Carballo J."/>
            <person name="Santos B.A.C.M."/>
            <person name="Zappacosta D."/>
            <person name="Garbus I."/>
            <person name="Selva J.P."/>
            <person name="Gallo C.A."/>
            <person name="Diaz A."/>
            <person name="Albertini E."/>
            <person name="Caccamo M."/>
            <person name="Echenique V."/>
        </authorList>
    </citation>
    <scope>NUCLEOTIDE SEQUENCE [LARGE SCALE GENOMIC DNA]</scope>
    <source>
        <strain evidence="3">cv. Victoria</strain>
        <tissue evidence="2">Leaf</tissue>
    </source>
</reference>
<accession>A0A5J9U495</accession>
<dbReference type="PANTHER" id="PTHR33065:SF93">
    <property type="entry name" value="DUF6598 DOMAIN-CONTAINING PROTEIN"/>
    <property type="match status" value="1"/>
</dbReference>
<organism evidence="2 3">
    <name type="scientific">Eragrostis curvula</name>
    <name type="common">weeping love grass</name>
    <dbReference type="NCBI Taxonomy" id="38414"/>
    <lineage>
        <taxon>Eukaryota</taxon>
        <taxon>Viridiplantae</taxon>
        <taxon>Streptophyta</taxon>
        <taxon>Embryophyta</taxon>
        <taxon>Tracheophyta</taxon>
        <taxon>Spermatophyta</taxon>
        <taxon>Magnoliopsida</taxon>
        <taxon>Liliopsida</taxon>
        <taxon>Poales</taxon>
        <taxon>Poaceae</taxon>
        <taxon>PACMAD clade</taxon>
        <taxon>Chloridoideae</taxon>
        <taxon>Eragrostideae</taxon>
        <taxon>Eragrostidinae</taxon>
        <taxon>Eragrostis</taxon>
    </lineage>
</organism>
<dbReference type="Proteomes" id="UP000324897">
    <property type="component" value="Chromosome 7"/>
</dbReference>
<sequence>MGNPWSAAEAAKAPRPWEVQAIEMREKEKQLSLIRKQWKDLVLAADEDSLSGMSEAEREAKQERAGLTREFLRVASEIKTPDYSGMTEADRIRHEALEEARRLKLEGDAINGWEQERLARIMDFDPKQRGMYFNRLYFADLATFDHDEESPFGPVRFTYKTYGNETAEACEAVNVLSVEIACSDVGFPIQVYGSVIATDSIDYKCVYLFRRDRDHCQLISSKDEPLLLTGPKRGLALLDDNYVETDLKIKDHEGKDRELSKGILTIRGIAGRSLKKCEVERGSIATRLSTVDVLYAVMKRAVEGTIAAKVVKGEFYGTITAHTTSILNRIVLYDSEVAAAKTGDDHGVIQLMRSVVSVYVKDMLIIDAKTSAGESVRLEFTPKGNSGETVPITLGATKMRVKVAWSIMDP</sequence>
<dbReference type="Pfam" id="PF20241">
    <property type="entry name" value="DUF6598"/>
    <property type="match status" value="1"/>
</dbReference>
<evidence type="ECO:0000313" key="2">
    <source>
        <dbReference type="EMBL" id="TVU18375.1"/>
    </source>
</evidence>
<keyword evidence="3" id="KW-1185">Reference proteome</keyword>
<dbReference type="AlphaFoldDB" id="A0A5J9U495"/>
<feature type="domain" description="DUF6598" evidence="1">
    <location>
        <begin position="173"/>
        <end position="403"/>
    </location>
</feature>
<dbReference type="PANTHER" id="PTHR33065">
    <property type="entry name" value="OS07G0486400 PROTEIN"/>
    <property type="match status" value="1"/>
</dbReference>
<dbReference type="Gramene" id="TVU18375">
    <property type="protein sequence ID" value="TVU18375"/>
    <property type="gene ID" value="EJB05_34466"/>
</dbReference>
<proteinExistence type="predicted"/>
<dbReference type="InterPro" id="IPR046533">
    <property type="entry name" value="DUF6598"/>
</dbReference>
<evidence type="ECO:0000259" key="1">
    <source>
        <dbReference type="Pfam" id="PF20241"/>
    </source>
</evidence>
<dbReference type="OrthoDB" id="594396at2759"/>
<evidence type="ECO:0000313" key="3">
    <source>
        <dbReference type="Proteomes" id="UP000324897"/>
    </source>
</evidence>
<protein>
    <recommendedName>
        <fullName evidence="1">DUF6598 domain-containing protein</fullName>
    </recommendedName>
</protein>
<comment type="caution">
    <text evidence="2">The sequence shown here is derived from an EMBL/GenBank/DDBJ whole genome shotgun (WGS) entry which is preliminary data.</text>
</comment>
<feature type="non-terminal residue" evidence="2">
    <location>
        <position position="1"/>
    </location>
</feature>
<dbReference type="EMBL" id="RWGY01000029">
    <property type="protein sequence ID" value="TVU18375.1"/>
    <property type="molecule type" value="Genomic_DNA"/>
</dbReference>
<gene>
    <name evidence="2" type="ORF">EJB05_34466</name>
</gene>
<name>A0A5J9U495_9POAL</name>